<name>A0ABU6T2D5_9FABA</name>
<keyword evidence="2" id="KW-1185">Reference proteome</keyword>
<evidence type="ECO:0000313" key="2">
    <source>
        <dbReference type="Proteomes" id="UP001341840"/>
    </source>
</evidence>
<feature type="non-terminal residue" evidence="1">
    <location>
        <position position="1"/>
    </location>
</feature>
<dbReference type="EMBL" id="JASCZI010069740">
    <property type="protein sequence ID" value="MED6142421.1"/>
    <property type="molecule type" value="Genomic_DNA"/>
</dbReference>
<reference evidence="1 2" key="1">
    <citation type="journal article" date="2023" name="Plants (Basel)">
        <title>Bridging the Gap: Combining Genomics and Transcriptomics Approaches to Understand Stylosanthes scabra, an Orphan Legume from the Brazilian Caatinga.</title>
        <authorList>
            <person name="Ferreira-Neto J.R.C."/>
            <person name="da Silva M.D."/>
            <person name="Binneck E."/>
            <person name="de Melo N.F."/>
            <person name="da Silva R.H."/>
            <person name="de Melo A.L.T.M."/>
            <person name="Pandolfi V."/>
            <person name="Bustamante F.O."/>
            <person name="Brasileiro-Vidal A.C."/>
            <person name="Benko-Iseppon A.M."/>
        </authorList>
    </citation>
    <scope>NUCLEOTIDE SEQUENCE [LARGE SCALE GENOMIC DNA]</scope>
    <source>
        <tissue evidence="1">Leaves</tissue>
    </source>
</reference>
<comment type="caution">
    <text evidence="1">The sequence shown here is derived from an EMBL/GenBank/DDBJ whole genome shotgun (WGS) entry which is preliminary data.</text>
</comment>
<sequence length="64" mass="7221">VARKDRLVLEELALEVVEVLVILHLLLYPFPYGDSSLINDVVLRDSSFTFTTNINAQVFKDSSP</sequence>
<accession>A0ABU6T2D5</accession>
<evidence type="ECO:0000313" key="1">
    <source>
        <dbReference type="EMBL" id="MED6142421.1"/>
    </source>
</evidence>
<gene>
    <name evidence="1" type="ORF">PIB30_113558</name>
</gene>
<proteinExistence type="predicted"/>
<dbReference type="Proteomes" id="UP001341840">
    <property type="component" value="Unassembled WGS sequence"/>
</dbReference>
<protein>
    <submittedName>
        <fullName evidence="1">Uncharacterized protein</fullName>
    </submittedName>
</protein>
<organism evidence="1 2">
    <name type="scientific">Stylosanthes scabra</name>
    <dbReference type="NCBI Taxonomy" id="79078"/>
    <lineage>
        <taxon>Eukaryota</taxon>
        <taxon>Viridiplantae</taxon>
        <taxon>Streptophyta</taxon>
        <taxon>Embryophyta</taxon>
        <taxon>Tracheophyta</taxon>
        <taxon>Spermatophyta</taxon>
        <taxon>Magnoliopsida</taxon>
        <taxon>eudicotyledons</taxon>
        <taxon>Gunneridae</taxon>
        <taxon>Pentapetalae</taxon>
        <taxon>rosids</taxon>
        <taxon>fabids</taxon>
        <taxon>Fabales</taxon>
        <taxon>Fabaceae</taxon>
        <taxon>Papilionoideae</taxon>
        <taxon>50 kb inversion clade</taxon>
        <taxon>dalbergioids sensu lato</taxon>
        <taxon>Dalbergieae</taxon>
        <taxon>Pterocarpus clade</taxon>
        <taxon>Stylosanthes</taxon>
    </lineage>
</organism>